<dbReference type="Proteomes" id="UP000198906">
    <property type="component" value="Unassembled WGS sequence"/>
</dbReference>
<dbReference type="AlphaFoldDB" id="A0A1C6SFI0"/>
<protein>
    <submittedName>
        <fullName evidence="2">Uncharacterized protein</fullName>
    </submittedName>
</protein>
<name>A0A1C6SFI0_9ACTN</name>
<dbReference type="EMBL" id="FMHU01000002">
    <property type="protein sequence ID" value="SCL28163.1"/>
    <property type="molecule type" value="Genomic_DNA"/>
</dbReference>
<feature type="region of interest" description="Disordered" evidence="1">
    <location>
        <begin position="255"/>
        <end position="287"/>
    </location>
</feature>
<organism evidence="2 3">
    <name type="scientific">Micromonospora inyonensis</name>
    <dbReference type="NCBI Taxonomy" id="47866"/>
    <lineage>
        <taxon>Bacteria</taxon>
        <taxon>Bacillati</taxon>
        <taxon>Actinomycetota</taxon>
        <taxon>Actinomycetes</taxon>
        <taxon>Micromonosporales</taxon>
        <taxon>Micromonosporaceae</taxon>
        <taxon>Micromonospora</taxon>
    </lineage>
</organism>
<proteinExistence type="predicted"/>
<accession>A0A1C6SFI0</accession>
<dbReference type="STRING" id="47866.GA0074694_5028"/>
<sequence length="287" mass="30773">MPARGGSLDGMTTTMRRAAHWHRPLMVFFDARESLVRMALVVLSGVGYLLLGTPDNDTPAQWVLAVAAFAAGLSFHRRPLVNLLLQTALLAVTIQVVDDVTINQVGARRQTGTTGRPCRSPGCSTAARPTTIWADRRVDAAQTGRRAPRRNCRAAPDMGQLTPHPVRAATRAVLPGRLLGMTGMGPSVRKLSISVPSDVAERLGAETNASAYIVSAVRARMRLEQLGAILARRGMTVTAEGKARAAAALAEAEAEWTPERRAELRERSKQGARALFDSPGDRRASAA</sequence>
<reference evidence="3" key="1">
    <citation type="submission" date="2016-06" db="EMBL/GenBank/DDBJ databases">
        <authorList>
            <person name="Varghese N."/>
        </authorList>
    </citation>
    <scope>NUCLEOTIDE SEQUENCE [LARGE SCALE GENOMIC DNA]</scope>
    <source>
        <strain evidence="3">DSM 46123</strain>
    </source>
</reference>
<evidence type="ECO:0000313" key="2">
    <source>
        <dbReference type="EMBL" id="SCL28163.1"/>
    </source>
</evidence>
<gene>
    <name evidence="2" type="ORF">GA0074694_5028</name>
</gene>
<feature type="region of interest" description="Disordered" evidence="1">
    <location>
        <begin position="143"/>
        <end position="162"/>
    </location>
</feature>
<evidence type="ECO:0000313" key="3">
    <source>
        <dbReference type="Proteomes" id="UP000198906"/>
    </source>
</evidence>
<keyword evidence="3" id="KW-1185">Reference proteome</keyword>
<evidence type="ECO:0000256" key="1">
    <source>
        <dbReference type="SAM" id="MobiDB-lite"/>
    </source>
</evidence>
<feature type="compositionally biased region" description="Basic and acidic residues" evidence="1">
    <location>
        <begin position="257"/>
        <end position="269"/>
    </location>
</feature>